<feature type="region of interest" description="Disordered" evidence="6">
    <location>
        <begin position="999"/>
        <end position="1027"/>
    </location>
</feature>
<feature type="region of interest" description="Disordered" evidence="6">
    <location>
        <begin position="460"/>
        <end position="483"/>
    </location>
</feature>
<name>A0A0F7SIY5_PHARH</name>
<feature type="compositionally biased region" description="Low complexity" evidence="6">
    <location>
        <begin position="196"/>
        <end position="211"/>
    </location>
</feature>
<comment type="subcellular location">
    <subcellularLocation>
        <location evidence="1">Membrane</location>
        <topology evidence="1">Multi-pass membrane protein</topology>
    </subcellularLocation>
</comment>
<comment type="similarity">
    <text evidence="2">Belongs to the SYG1 (TC 2.A.94) family.</text>
</comment>
<accession>A0A0F7SIY5</accession>
<reference evidence="10" key="1">
    <citation type="submission" date="2014-08" db="EMBL/GenBank/DDBJ databases">
        <authorList>
            <person name="Sharma Rahul"/>
            <person name="Thines Marco"/>
        </authorList>
    </citation>
    <scope>NUCLEOTIDE SEQUENCE</scope>
</reference>
<dbReference type="GO" id="GO:0000822">
    <property type="term" value="F:inositol hexakisphosphate binding"/>
    <property type="evidence" value="ECO:0007669"/>
    <property type="project" value="TreeGrafter"/>
</dbReference>
<feature type="compositionally biased region" description="Polar residues" evidence="6">
    <location>
        <begin position="58"/>
        <end position="85"/>
    </location>
</feature>
<keyword evidence="5 7" id="KW-0472">Membrane</keyword>
<dbReference type="GO" id="GO:0016036">
    <property type="term" value="P:cellular response to phosphate starvation"/>
    <property type="evidence" value="ECO:0007669"/>
    <property type="project" value="TreeGrafter"/>
</dbReference>
<evidence type="ECO:0000256" key="4">
    <source>
        <dbReference type="ARBA" id="ARBA00022989"/>
    </source>
</evidence>
<dbReference type="PANTHER" id="PTHR10783:SF103">
    <property type="entry name" value="SOLUTE CARRIER FAMILY 53 MEMBER 1"/>
    <property type="match status" value="1"/>
</dbReference>
<sequence length="1027" mass="117281">MKFARYLQENLTPEWRRAYIDYKGLKKIIKTVNPRSPSAFRRNDSSDSDDEAPVTDVSRPSQSATNTTTQPTPSSFSANEPQLTKKTSRSSHEESESGRETEAEDEAEGVQHIPLDGLPPPQLQGSPLRQPAASSFSLVPGFMKPTGLTSETSAKSPSLRASYGSFNSTPSRHGSRQNSSPRVVSLHPQISSELASDSQPSSDKDSSNLSSTGGGLERLTPASLLHRPVPERPSSTLLAPTSSSVQFRSNLPSPSFFKLKPSRQSPASNPSRTSARLSPLLPESQVKSSPVTFGPLIHDLSKKGDIAAPIIGQTAHEDEYEEMPPRTGVLGYMRRRTSNAGPPSTRSPMATLDTILPTLLPQEKNFYDAIERELNKVETFYCSREDEMKERVSVIKVQMRELAEHRKIFYQYHPTSNHLPAEYFGRVLKPIVNIHPALAPSNLTQNSNRSSYPSAINHLRQQQSNQQTNRGIAKQAISSGKEDELIDEHRHNNAKGQLSDPTDAEYDPELYKKYKRKLKLAVLECYKGLEVLKNYRILNVTGFRKALKKFEKASKIKLMDVYTKERIQKQRFSHAETVDEMIDDMENMYATRFENGNRKNARQRLRVSASTKTHHFSMYRSGLYIGFGLPALIDGIVSSFHPSVRQAVPAWGPLLQVYAAMYLPVLFAMLFYLNLTVWSDSRINYQFIFEFDLRSVLNYRQYLEIPAFLFFMLSYAFWFTFHEVGSPNIAPTTWPLAWLVFTICFFVNPINILHRPARFWFIRALWRVFTPFYSSVEFAAFFLADELNSLIFTMYNIWFLGCAQGNNWTNVYDHCEQYESWIPAVLSCLPPLLRLLQCIQRWRDSGVKIHLINAGKYLSTIVTYVFYYIWRSRGNSIRDAFFPIWFVVATAGSIYTTGWDLLIDWSLLRPDRGFLRKDLIYTGAKPGYYIAIITNVIVRFIWIGYIPPGGISLRLRAPLFYLLEMLRRFQWNFFRVENEMLGNVDQYRVTRELPLPYDLSREPDSSEGEEAEHTSILSPRMKGKSLF</sequence>
<feature type="domain" description="SPX" evidence="9">
    <location>
        <begin position="1"/>
        <end position="564"/>
    </location>
</feature>
<evidence type="ECO:0000259" key="9">
    <source>
        <dbReference type="PROSITE" id="PS51382"/>
    </source>
</evidence>
<feature type="region of interest" description="Disordered" evidence="6">
    <location>
        <begin position="30"/>
        <end position="288"/>
    </location>
</feature>
<dbReference type="InterPro" id="IPR004342">
    <property type="entry name" value="EXS_C"/>
</dbReference>
<feature type="transmembrane region" description="Helical" evidence="7">
    <location>
        <begin position="882"/>
        <end position="908"/>
    </location>
</feature>
<organism evidence="10">
    <name type="scientific">Phaffia rhodozyma</name>
    <name type="common">Yeast</name>
    <name type="synonym">Xanthophyllomyces dendrorhous</name>
    <dbReference type="NCBI Taxonomy" id="264483"/>
    <lineage>
        <taxon>Eukaryota</taxon>
        <taxon>Fungi</taxon>
        <taxon>Dikarya</taxon>
        <taxon>Basidiomycota</taxon>
        <taxon>Agaricomycotina</taxon>
        <taxon>Tremellomycetes</taxon>
        <taxon>Cystofilobasidiales</taxon>
        <taxon>Mrakiaceae</taxon>
        <taxon>Phaffia</taxon>
    </lineage>
</organism>
<feature type="compositionally biased region" description="Low complexity" evidence="6">
    <location>
        <begin position="233"/>
        <end position="244"/>
    </location>
</feature>
<feature type="compositionally biased region" description="Polar residues" evidence="6">
    <location>
        <begin position="164"/>
        <end position="195"/>
    </location>
</feature>
<dbReference type="Pfam" id="PF03105">
    <property type="entry name" value="SPX"/>
    <property type="match status" value="1"/>
</dbReference>
<dbReference type="GO" id="GO:0006817">
    <property type="term" value="P:phosphate ion transport"/>
    <property type="evidence" value="ECO:0007669"/>
    <property type="project" value="TreeGrafter"/>
</dbReference>
<dbReference type="PANTHER" id="PTHR10783">
    <property type="entry name" value="XENOTROPIC AND POLYTROPIC RETROVIRUS RECEPTOR 1-RELATED"/>
    <property type="match status" value="1"/>
</dbReference>
<dbReference type="CDD" id="cd14475">
    <property type="entry name" value="SPX_SYG1_like"/>
    <property type="match status" value="1"/>
</dbReference>
<dbReference type="InterPro" id="IPR004331">
    <property type="entry name" value="SPX_dom"/>
</dbReference>
<evidence type="ECO:0000256" key="1">
    <source>
        <dbReference type="ARBA" id="ARBA00004141"/>
    </source>
</evidence>
<feature type="compositionally biased region" description="Polar residues" evidence="6">
    <location>
        <begin position="147"/>
        <end position="156"/>
    </location>
</feature>
<feature type="transmembrane region" description="Helical" evidence="7">
    <location>
        <begin position="661"/>
        <end position="681"/>
    </location>
</feature>
<dbReference type="EMBL" id="LN483167">
    <property type="protein sequence ID" value="CDZ97259.1"/>
    <property type="molecule type" value="Genomic_DNA"/>
</dbReference>
<evidence type="ECO:0000256" key="7">
    <source>
        <dbReference type="SAM" id="Phobius"/>
    </source>
</evidence>
<dbReference type="PROSITE" id="PS51382">
    <property type="entry name" value="SPX"/>
    <property type="match status" value="1"/>
</dbReference>
<evidence type="ECO:0000256" key="6">
    <source>
        <dbReference type="SAM" id="MobiDB-lite"/>
    </source>
</evidence>
<feature type="compositionally biased region" description="Basic and acidic residues" evidence="6">
    <location>
        <begin position="90"/>
        <end position="101"/>
    </location>
</feature>
<dbReference type="AlphaFoldDB" id="A0A0F7SIY5"/>
<dbReference type="GO" id="GO:0005886">
    <property type="term" value="C:plasma membrane"/>
    <property type="evidence" value="ECO:0007669"/>
    <property type="project" value="TreeGrafter"/>
</dbReference>
<feature type="transmembrane region" description="Helical" evidence="7">
    <location>
        <begin position="928"/>
        <end position="946"/>
    </location>
</feature>
<evidence type="ECO:0000256" key="2">
    <source>
        <dbReference type="ARBA" id="ARBA00009665"/>
    </source>
</evidence>
<evidence type="ECO:0000256" key="5">
    <source>
        <dbReference type="ARBA" id="ARBA00023136"/>
    </source>
</evidence>
<protein>
    <submittedName>
        <fullName evidence="10">Predicted small molecule transporter</fullName>
    </submittedName>
</protein>
<evidence type="ECO:0000259" key="8">
    <source>
        <dbReference type="PROSITE" id="PS51380"/>
    </source>
</evidence>
<feature type="transmembrane region" description="Helical" evidence="7">
    <location>
        <begin position="851"/>
        <end position="870"/>
    </location>
</feature>
<feature type="transmembrane region" description="Helical" evidence="7">
    <location>
        <begin position="702"/>
        <end position="721"/>
    </location>
</feature>
<feature type="compositionally biased region" description="Polar residues" evidence="6">
    <location>
        <begin position="262"/>
        <end position="276"/>
    </location>
</feature>
<dbReference type="PROSITE" id="PS51380">
    <property type="entry name" value="EXS"/>
    <property type="match status" value="1"/>
</dbReference>
<keyword evidence="3 7" id="KW-0812">Transmembrane</keyword>
<dbReference type="GO" id="GO:0005794">
    <property type="term" value="C:Golgi apparatus"/>
    <property type="evidence" value="ECO:0007669"/>
    <property type="project" value="TreeGrafter"/>
</dbReference>
<evidence type="ECO:0000256" key="3">
    <source>
        <dbReference type="ARBA" id="ARBA00022692"/>
    </source>
</evidence>
<evidence type="ECO:0000313" key="10">
    <source>
        <dbReference type="EMBL" id="CDZ97259.1"/>
    </source>
</evidence>
<dbReference type="Pfam" id="PF03124">
    <property type="entry name" value="EXS"/>
    <property type="match status" value="1"/>
</dbReference>
<feature type="compositionally biased region" description="Polar residues" evidence="6">
    <location>
        <begin position="460"/>
        <end position="470"/>
    </location>
</feature>
<feature type="transmembrane region" description="Helical" evidence="7">
    <location>
        <begin position="733"/>
        <end position="753"/>
    </location>
</feature>
<keyword evidence="4 7" id="KW-1133">Transmembrane helix</keyword>
<proteinExistence type="inferred from homology"/>
<feature type="domain" description="EXS" evidence="8">
    <location>
        <begin position="814"/>
        <end position="1007"/>
    </location>
</feature>